<feature type="transmembrane region" description="Helical" evidence="3">
    <location>
        <begin position="12"/>
        <end position="33"/>
    </location>
</feature>
<keyword evidence="1" id="KW-0863">Zinc-finger</keyword>
<dbReference type="GO" id="GO:0008270">
    <property type="term" value="F:zinc ion binding"/>
    <property type="evidence" value="ECO:0007669"/>
    <property type="project" value="UniProtKB-KW"/>
</dbReference>
<dbReference type="PANTHER" id="PTHR15379">
    <property type="entry name" value="CELL GROWTH REGULATOR WITH RING FINGER DOMAIN PROTEIN 1"/>
    <property type="match status" value="1"/>
</dbReference>
<organism evidence="5 6">
    <name type="scientific">Achlya hypogyna</name>
    <name type="common">Oomycete</name>
    <name type="synonym">Protoachlya hypogyna</name>
    <dbReference type="NCBI Taxonomy" id="1202772"/>
    <lineage>
        <taxon>Eukaryota</taxon>
        <taxon>Sar</taxon>
        <taxon>Stramenopiles</taxon>
        <taxon>Oomycota</taxon>
        <taxon>Saprolegniomycetes</taxon>
        <taxon>Saprolegniales</taxon>
        <taxon>Achlyaceae</taxon>
        <taxon>Achlya</taxon>
    </lineage>
</organism>
<evidence type="ECO:0000313" key="6">
    <source>
        <dbReference type="Proteomes" id="UP000243579"/>
    </source>
</evidence>
<feature type="compositionally biased region" description="Low complexity" evidence="2">
    <location>
        <begin position="170"/>
        <end position="183"/>
    </location>
</feature>
<dbReference type="EMBL" id="JNBR01000089">
    <property type="protein sequence ID" value="OQR98183.1"/>
    <property type="molecule type" value="Genomic_DNA"/>
</dbReference>
<protein>
    <recommendedName>
        <fullName evidence="4">RING-type domain-containing protein</fullName>
    </recommendedName>
</protein>
<dbReference type="PANTHER" id="PTHR15379:SF2">
    <property type="entry name" value="CELL GROWTH REGULATOR WITH RING FINGER DOMAIN PROTEIN 1"/>
    <property type="match status" value="1"/>
</dbReference>
<feature type="region of interest" description="Disordered" evidence="2">
    <location>
        <begin position="160"/>
        <end position="185"/>
    </location>
</feature>
<evidence type="ECO:0000256" key="2">
    <source>
        <dbReference type="SAM" id="MobiDB-lite"/>
    </source>
</evidence>
<reference evidence="5 6" key="1">
    <citation type="journal article" date="2014" name="Genome Biol. Evol.">
        <title>The secreted proteins of Achlya hypogyna and Thraustotheca clavata identify the ancestral oomycete secretome and reveal gene acquisitions by horizontal gene transfer.</title>
        <authorList>
            <person name="Misner I."/>
            <person name="Blouin N."/>
            <person name="Leonard G."/>
            <person name="Richards T.A."/>
            <person name="Lane C.E."/>
        </authorList>
    </citation>
    <scope>NUCLEOTIDE SEQUENCE [LARGE SCALE GENOMIC DNA]</scope>
    <source>
        <strain evidence="5 6">ATCC 48635</strain>
    </source>
</reference>
<sequence>MVLPPELQNVLSLVFTCGLAIWSVRLATLLLDLSAMRRAVKKHNVIYLPDIGPGLEILRDMTTSRLQQYLRTQDQVTTFRMAKLSVPFDILPTSLRVTTEDGRVGIAFDFQASSAACSIATYWGVDSADFSEARNKEPAKAKFHVKAAWEAWTRRRQNSDEKAERCALNSLPSSSPTVPAAPASPLPDEEIELNDIPAPVMTSAKGTTYHTKSAPSLFPADASGAYRVHRYTLAPVFSQSTEPVEAAIVFRATIASAHEEDPIVAETIYVHVPPTGAASVTKRLYHSQAGRVHVAHELYGLADFVECSICLEDPTRVIILPCRHCCVCPTCLNEIETCPICRTKFGSYITMDSDTSAALTALLPTSAAIV</sequence>
<dbReference type="Proteomes" id="UP000243579">
    <property type="component" value="Unassembled WGS sequence"/>
</dbReference>
<evidence type="ECO:0000256" key="3">
    <source>
        <dbReference type="SAM" id="Phobius"/>
    </source>
</evidence>
<dbReference type="InterPro" id="IPR013083">
    <property type="entry name" value="Znf_RING/FYVE/PHD"/>
</dbReference>
<accession>A0A1V9ZJM0</accession>
<name>A0A1V9ZJM0_ACHHY</name>
<dbReference type="GO" id="GO:0030308">
    <property type="term" value="P:negative regulation of cell growth"/>
    <property type="evidence" value="ECO:0007669"/>
    <property type="project" value="TreeGrafter"/>
</dbReference>
<keyword evidence="1" id="KW-0862">Zinc</keyword>
<gene>
    <name evidence="5" type="ORF">ACHHYP_09059</name>
</gene>
<feature type="domain" description="RING-type" evidence="4">
    <location>
        <begin position="307"/>
        <end position="342"/>
    </location>
</feature>
<dbReference type="AlphaFoldDB" id="A0A1V9ZJM0"/>
<comment type="caution">
    <text evidence="5">The sequence shown here is derived from an EMBL/GenBank/DDBJ whole genome shotgun (WGS) entry which is preliminary data.</text>
</comment>
<dbReference type="InterPro" id="IPR042496">
    <property type="entry name" value="CGRF1"/>
</dbReference>
<dbReference type="OrthoDB" id="1711136at2759"/>
<dbReference type="Pfam" id="PF13920">
    <property type="entry name" value="zf-C3HC4_3"/>
    <property type="match status" value="1"/>
</dbReference>
<evidence type="ECO:0000259" key="4">
    <source>
        <dbReference type="PROSITE" id="PS50089"/>
    </source>
</evidence>
<proteinExistence type="predicted"/>
<keyword evidence="3" id="KW-0812">Transmembrane</keyword>
<dbReference type="Gene3D" id="3.30.40.10">
    <property type="entry name" value="Zinc/RING finger domain, C3HC4 (zinc finger)"/>
    <property type="match status" value="1"/>
</dbReference>
<dbReference type="InterPro" id="IPR001841">
    <property type="entry name" value="Znf_RING"/>
</dbReference>
<dbReference type="STRING" id="1202772.A0A1V9ZJM0"/>
<evidence type="ECO:0000313" key="5">
    <source>
        <dbReference type="EMBL" id="OQR98183.1"/>
    </source>
</evidence>
<keyword evidence="3" id="KW-1133">Transmembrane helix</keyword>
<keyword evidence="3" id="KW-0472">Membrane</keyword>
<dbReference type="SUPFAM" id="SSF57850">
    <property type="entry name" value="RING/U-box"/>
    <property type="match status" value="1"/>
</dbReference>
<keyword evidence="6" id="KW-1185">Reference proteome</keyword>
<dbReference type="PROSITE" id="PS50089">
    <property type="entry name" value="ZF_RING_2"/>
    <property type="match status" value="1"/>
</dbReference>
<evidence type="ECO:0000256" key="1">
    <source>
        <dbReference type="PROSITE-ProRule" id="PRU00175"/>
    </source>
</evidence>
<keyword evidence="1" id="KW-0479">Metal-binding</keyword>